<dbReference type="AlphaFoldDB" id="D8M8Y0"/>
<dbReference type="InParanoid" id="D8M8Y0"/>
<feature type="region of interest" description="Disordered" evidence="1">
    <location>
        <begin position="64"/>
        <end position="153"/>
    </location>
</feature>
<feature type="compositionally biased region" description="Basic and acidic residues" evidence="1">
    <location>
        <begin position="86"/>
        <end position="100"/>
    </location>
</feature>
<feature type="compositionally biased region" description="Basic and acidic residues" evidence="1">
    <location>
        <begin position="198"/>
        <end position="209"/>
    </location>
</feature>
<gene>
    <name evidence="2" type="ORF">GSBLH_T00004243001</name>
</gene>
<dbReference type="RefSeq" id="XP_012898567.1">
    <property type="nucleotide sequence ID" value="XM_013043113.1"/>
</dbReference>
<sequence length="239" mass="26244">MKTILREAELLGSLSHPGIPFMKEIIQGKVGMERGSDAAETLIHNHGTRDGRRSLRPNHQAGAIQRGGGAVADAERAGSDPLSPPSEHRASRYQAREHSPHVRKQQHRHQSHRFRTRQVGRRRPSHLLRNAAVLRSGDSGASREARTQNHLRKSGRYVESGRFAVCRAVGKPAVQRRIALAANHGRGNQLPEPGVEGNLRRSEGSDHQVGRRGSGEASDDRRGAAAPLDPKRFGFARAE</sequence>
<protein>
    <submittedName>
        <fullName evidence="2">Uncharacterized protein</fullName>
    </submittedName>
</protein>
<accession>D8M8Y0</accession>
<reference evidence="2" key="1">
    <citation type="submission" date="2010-02" db="EMBL/GenBank/DDBJ databases">
        <title>Sequencing and annotation of the Blastocystis hominis genome.</title>
        <authorList>
            <person name="Wincker P."/>
        </authorList>
    </citation>
    <scope>NUCLEOTIDE SEQUENCE</scope>
    <source>
        <strain evidence="2">Singapore isolate B</strain>
    </source>
</reference>
<feature type="compositionally biased region" description="Basic residues" evidence="1">
    <location>
        <begin position="101"/>
        <end position="126"/>
    </location>
</feature>
<dbReference type="EMBL" id="FN668688">
    <property type="protein sequence ID" value="CBK24519.2"/>
    <property type="molecule type" value="Genomic_DNA"/>
</dbReference>
<dbReference type="OrthoDB" id="1305878at2759"/>
<dbReference type="GeneID" id="24921279"/>
<organism evidence="2">
    <name type="scientific">Blastocystis hominis</name>
    <dbReference type="NCBI Taxonomy" id="12968"/>
    <lineage>
        <taxon>Eukaryota</taxon>
        <taxon>Sar</taxon>
        <taxon>Stramenopiles</taxon>
        <taxon>Bigyra</taxon>
        <taxon>Opalozoa</taxon>
        <taxon>Opalinata</taxon>
        <taxon>Blastocystidae</taxon>
        <taxon>Blastocystis</taxon>
    </lineage>
</organism>
<evidence type="ECO:0000313" key="2">
    <source>
        <dbReference type="EMBL" id="CBK24519.2"/>
    </source>
</evidence>
<dbReference type="Proteomes" id="UP000008312">
    <property type="component" value="Unassembled WGS sequence"/>
</dbReference>
<evidence type="ECO:0000256" key="1">
    <source>
        <dbReference type="SAM" id="MobiDB-lite"/>
    </source>
</evidence>
<feature type="region of interest" description="Disordered" evidence="1">
    <location>
        <begin position="182"/>
        <end position="239"/>
    </location>
</feature>
<keyword evidence="3" id="KW-1185">Reference proteome</keyword>
<proteinExistence type="predicted"/>
<evidence type="ECO:0000313" key="3">
    <source>
        <dbReference type="Proteomes" id="UP000008312"/>
    </source>
</evidence>
<name>D8M8Y0_BLAHO</name>